<evidence type="ECO:0000313" key="3">
    <source>
        <dbReference type="EMBL" id="SUO97152.1"/>
    </source>
</evidence>
<dbReference type="GO" id="GO:0005980">
    <property type="term" value="P:glycogen catabolic process"/>
    <property type="evidence" value="ECO:0007669"/>
    <property type="project" value="TreeGrafter"/>
</dbReference>
<dbReference type="EC" id="2.4.1.1" evidence="2"/>
<dbReference type="AlphaFoldDB" id="A0A380MXY8"/>
<dbReference type="GO" id="GO:0030170">
    <property type="term" value="F:pyridoxal phosphate binding"/>
    <property type="evidence" value="ECO:0007669"/>
    <property type="project" value="TreeGrafter"/>
</dbReference>
<evidence type="ECO:0000313" key="4">
    <source>
        <dbReference type="Proteomes" id="UP000254601"/>
    </source>
</evidence>
<gene>
    <name evidence="3" type="primary">malP_1</name>
    <name evidence="3" type="ORF">NCTC13337_02207</name>
</gene>
<dbReference type="Gene3D" id="3.40.50.2000">
    <property type="entry name" value="Glycogen Phosphorylase B"/>
    <property type="match status" value="1"/>
</dbReference>
<protein>
    <recommendedName>
        <fullName evidence="2">Alpha-1,4 glucan phosphorylase</fullName>
        <ecNumber evidence="2">2.4.1.1</ecNumber>
    </recommendedName>
</protein>
<name>A0A380MXY8_9GAMM</name>
<dbReference type="GO" id="GO:0005737">
    <property type="term" value="C:cytoplasm"/>
    <property type="evidence" value="ECO:0007669"/>
    <property type="project" value="TreeGrafter"/>
</dbReference>
<evidence type="ECO:0000256" key="1">
    <source>
        <dbReference type="ARBA" id="ARBA00006047"/>
    </source>
</evidence>
<dbReference type="InterPro" id="IPR000811">
    <property type="entry name" value="Glyco_trans_35"/>
</dbReference>
<comment type="cofactor">
    <cofactor evidence="2">
        <name>pyridoxal 5'-phosphate</name>
        <dbReference type="ChEBI" id="CHEBI:597326"/>
    </cofactor>
</comment>
<dbReference type="Proteomes" id="UP000254601">
    <property type="component" value="Unassembled WGS sequence"/>
</dbReference>
<dbReference type="PANTHER" id="PTHR11468:SF3">
    <property type="entry name" value="GLYCOGEN PHOSPHORYLASE, LIVER FORM"/>
    <property type="match status" value="1"/>
</dbReference>
<keyword evidence="2" id="KW-0119">Carbohydrate metabolism</keyword>
<keyword evidence="2" id="KW-0663">Pyridoxal phosphate</keyword>
<comment type="function">
    <text evidence="2">Allosteric enzyme that catalyzes the rate-limiting step in glycogen catabolism, the phosphorolytic cleavage of glycogen to produce glucose-1-phosphate, and plays a central role in maintaining cellular and organismal glucose homeostasis.</text>
</comment>
<evidence type="ECO:0000256" key="2">
    <source>
        <dbReference type="RuleBase" id="RU000587"/>
    </source>
</evidence>
<keyword evidence="4" id="KW-1185">Reference proteome</keyword>
<sequence>MKFAFNGALTIGTLDGANVEILEKVGADNIFIFGNTVEEVEFLRKKRYDPLQYIESDPNLRRVVKSLTTGLFSPDEPNRYLDAIQAIGDYYQLMADFRSYVDAQN</sequence>
<proteinExistence type="inferred from homology"/>
<comment type="similarity">
    <text evidence="1 2">Belongs to the glycogen phosphorylase family.</text>
</comment>
<accession>A0A380MXY8</accession>
<dbReference type="Pfam" id="PF00343">
    <property type="entry name" value="Phosphorylase"/>
    <property type="match status" value="1"/>
</dbReference>
<dbReference type="SUPFAM" id="SSF53756">
    <property type="entry name" value="UDP-Glycosyltransferase/glycogen phosphorylase"/>
    <property type="match status" value="1"/>
</dbReference>
<dbReference type="EMBL" id="UHIC01000001">
    <property type="protein sequence ID" value="SUO97152.1"/>
    <property type="molecule type" value="Genomic_DNA"/>
</dbReference>
<reference evidence="3 4" key="1">
    <citation type="submission" date="2018-06" db="EMBL/GenBank/DDBJ databases">
        <authorList>
            <consortium name="Pathogen Informatics"/>
            <person name="Doyle S."/>
        </authorList>
    </citation>
    <scope>NUCLEOTIDE SEQUENCE [LARGE SCALE GENOMIC DNA]</scope>
    <source>
        <strain evidence="3 4">NCTC13337</strain>
    </source>
</reference>
<dbReference type="GO" id="GO:0008184">
    <property type="term" value="F:glycogen phosphorylase activity"/>
    <property type="evidence" value="ECO:0007669"/>
    <property type="project" value="InterPro"/>
</dbReference>
<keyword evidence="2 3" id="KW-0328">Glycosyltransferase</keyword>
<comment type="catalytic activity">
    <reaction evidence="2">
        <text>[(1-&gt;4)-alpha-D-glucosyl](n) + phosphate = [(1-&gt;4)-alpha-D-glucosyl](n-1) + alpha-D-glucose 1-phosphate</text>
        <dbReference type="Rhea" id="RHEA:41732"/>
        <dbReference type="Rhea" id="RHEA-COMP:9584"/>
        <dbReference type="Rhea" id="RHEA-COMP:9586"/>
        <dbReference type="ChEBI" id="CHEBI:15444"/>
        <dbReference type="ChEBI" id="CHEBI:43474"/>
        <dbReference type="ChEBI" id="CHEBI:58601"/>
        <dbReference type="EC" id="2.4.1.1"/>
    </reaction>
</comment>
<organism evidence="3 4">
    <name type="scientific">Suttonella ornithocola</name>
    <dbReference type="NCBI Taxonomy" id="279832"/>
    <lineage>
        <taxon>Bacteria</taxon>
        <taxon>Pseudomonadati</taxon>
        <taxon>Pseudomonadota</taxon>
        <taxon>Gammaproteobacteria</taxon>
        <taxon>Cardiobacteriales</taxon>
        <taxon>Cardiobacteriaceae</taxon>
        <taxon>Suttonella</taxon>
    </lineage>
</organism>
<keyword evidence="2 3" id="KW-0808">Transferase</keyword>
<dbReference type="PANTHER" id="PTHR11468">
    <property type="entry name" value="GLYCOGEN PHOSPHORYLASE"/>
    <property type="match status" value="1"/>
</dbReference>